<evidence type="ECO:0000313" key="1">
    <source>
        <dbReference type="EMBL" id="CAK5090259.1"/>
    </source>
</evidence>
<accession>A0ACB1AFF4</accession>
<protein>
    <submittedName>
        <fullName evidence="1">Uncharacterized protein</fullName>
    </submittedName>
</protein>
<keyword evidence="2" id="KW-1185">Reference proteome</keyword>
<sequence length="185" mass="21619">MCFLTLKNFFCEFLKIFWKFQKKFVKNFSQKKFFFYFFFLEQLEVACVVDEDVELHPFAFRVHTHRHGTNVHGWLVQENPLTGQDKWTLLGNRNPQLPQLFQPVVNQSIVITQGDILAARCTINNNEKRIIKIGPTGEDEMCNFYLMYWTETGGQTLKENACFSAGPPNYRWSSGAGLNHLPKKK</sequence>
<name>A0ACB1AFF4_MELEN</name>
<dbReference type="Proteomes" id="UP001497535">
    <property type="component" value="Unassembled WGS sequence"/>
</dbReference>
<evidence type="ECO:0000313" key="2">
    <source>
        <dbReference type="Proteomes" id="UP001497535"/>
    </source>
</evidence>
<dbReference type="EMBL" id="CAVMJV010000081">
    <property type="protein sequence ID" value="CAK5090259.1"/>
    <property type="molecule type" value="Genomic_DNA"/>
</dbReference>
<organism evidence="1 2">
    <name type="scientific">Meloidogyne enterolobii</name>
    <name type="common">Root-knot nematode worm</name>
    <name type="synonym">Meloidogyne mayaguensis</name>
    <dbReference type="NCBI Taxonomy" id="390850"/>
    <lineage>
        <taxon>Eukaryota</taxon>
        <taxon>Metazoa</taxon>
        <taxon>Ecdysozoa</taxon>
        <taxon>Nematoda</taxon>
        <taxon>Chromadorea</taxon>
        <taxon>Rhabditida</taxon>
        <taxon>Tylenchina</taxon>
        <taxon>Tylenchomorpha</taxon>
        <taxon>Tylenchoidea</taxon>
        <taxon>Meloidogynidae</taxon>
        <taxon>Meloidogyninae</taxon>
        <taxon>Meloidogyne</taxon>
    </lineage>
</organism>
<gene>
    <name evidence="1" type="ORF">MENTE1834_LOCUS38036</name>
</gene>
<comment type="caution">
    <text evidence="1">The sequence shown here is derived from an EMBL/GenBank/DDBJ whole genome shotgun (WGS) entry which is preliminary data.</text>
</comment>
<reference evidence="1" key="1">
    <citation type="submission" date="2023-11" db="EMBL/GenBank/DDBJ databases">
        <authorList>
            <person name="Poullet M."/>
        </authorList>
    </citation>
    <scope>NUCLEOTIDE SEQUENCE</scope>
    <source>
        <strain evidence="1">E1834</strain>
    </source>
</reference>
<proteinExistence type="predicted"/>